<gene>
    <name evidence="1" type="ORF">ADICYQ_5253</name>
</gene>
<evidence type="ECO:0000313" key="1">
    <source>
        <dbReference type="EMBL" id="EPR65713.1"/>
    </source>
</evidence>
<protein>
    <submittedName>
        <fullName evidence="1">Purple acid phosphatase</fullName>
    </submittedName>
</protein>
<comment type="caution">
    <text evidence="1">The sequence shown here is derived from an EMBL/GenBank/DDBJ whole genome shotgun (WGS) entry which is preliminary data.</text>
</comment>
<evidence type="ECO:0000313" key="2">
    <source>
        <dbReference type="Proteomes" id="UP000014974"/>
    </source>
</evidence>
<dbReference type="eggNOG" id="COG1409">
    <property type="taxonomic scope" value="Bacteria"/>
</dbReference>
<dbReference type="Proteomes" id="UP000014974">
    <property type="component" value="Unassembled WGS sequence"/>
</dbReference>
<name>S7WNJ0_9BACT</name>
<sequence length="94" mass="10794">MSMHGDFPDRIVLHPTVNPLETLAGLKRYDAQKFPWRERKASNTHMRQLIEITGDKHEFKAYTMTGELSDAFDLKKDKSGSNKLINPIPDLPEN</sequence>
<dbReference type="EMBL" id="ATNM01000185">
    <property type="protein sequence ID" value="EPR65713.1"/>
    <property type="molecule type" value="Genomic_DNA"/>
</dbReference>
<accession>S7WNJ0</accession>
<dbReference type="STRING" id="641524.ADICYQ_5253"/>
<organism evidence="1 2">
    <name type="scientific">Cyclobacterium qasimii M12-11B</name>
    <dbReference type="NCBI Taxonomy" id="641524"/>
    <lineage>
        <taxon>Bacteria</taxon>
        <taxon>Pseudomonadati</taxon>
        <taxon>Bacteroidota</taxon>
        <taxon>Cytophagia</taxon>
        <taxon>Cytophagales</taxon>
        <taxon>Cyclobacteriaceae</taxon>
        <taxon>Cyclobacterium</taxon>
    </lineage>
</organism>
<proteinExistence type="predicted"/>
<reference evidence="1 2" key="1">
    <citation type="journal article" date="2013" name="Genome Announc.">
        <title>Draft Genome Sequence of Cyclobacterium qasimii Strain M12-11BT, Isolated from Arctic Marine Sediment.</title>
        <authorList>
            <person name="Shivaji S."/>
            <person name="Ara S."/>
            <person name="Singh A."/>
            <person name="Kumar Pinnaka A."/>
        </authorList>
    </citation>
    <scope>NUCLEOTIDE SEQUENCE [LARGE SCALE GENOMIC DNA]</scope>
    <source>
        <strain evidence="1 2">M12-11B</strain>
    </source>
</reference>
<dbReference type="AlphaFoldDB" id="S7WNJ0"/>